<feature type="transmembrane region" description="Helical" evidence="8">
    <location>
        <begin position="187"/>
        <end position="206"/>
    </location>
</feature>
<evidence type="ECO:0000256" key="2">
    <source>
        <dbReference type="ARBA" id="ARBA00022448"/>
    </source>
</evidence>
<dbReference type="Pfam" id="PF00654">
    <property type="entry name" value="Voltage_CLC"/>
    <property type="match status" value="1"/>
</dbReference>
<evidence type="ECO:0000256" key="3">
    <source>
        <dbReference type="ARBA" id="ARBA00022692"/>
    </source>
</evidence>
<organism evidence="9 10">
    <name type="scientific">Fastidiosipila sanguinis</name>
    <dbReference type="NCBI Taxonomy" id="236753"/>
    <lineage>
        <taxon>Bacteria</taxon>
        <taxon>Bacillati</taxon>
        <taxon>Bacillota</taxon>
        <taxon>Clostridia</taxon>
        <taxon>Eubacteriales</taxon>
        <taxon>Oscillospiraceae</taxon>
        <taxon>Fastidiosipila</taxon>
    </lineage>
</organism>
<dbReference type="PANTHER" id="PTHR45711:SF6">
    <property type="entry name" value="CHLORIDE CHANNEL PROTEIN"/>
    <property type="match status" value="1"/>
</dbReference>
<accession>A0A2S0KQ41</accession>
<evidence type="ECO:0000313" key="9">
    <source>
        <dbReference type="EMBL" id="AVM43146.1"/>
    </source>
</evidence>
<feature type="transmembrane region" description="Helical" evidence="8">
    <location>
        <begin position="390"/>
        <end position="407"/>
    </location>
</feature>
<evidence type="ECO:0000256" key="1">
    <source>
        <dbReference type="ARBA" id="ARBA00004141"/>
    </source>
</evidence>
<dbReference type="KEGG" id="fsa:C5Q98_05775"/>
<dbReference type="InterPro" id="IPR001807">
    <property type="entry name" value="ClC"/>
</dbReference>
<feature type="transmembrane region" description="Helical" evidence="8">
    <location>
        <begin position="327"/>
        <end position="350"/>
    </location>
</feature>
<feature type="transmembrane region" description="Helical" evidence="8">
    <location>
        <begin position="12"/>
        <end position="32"/>
    </location>
</feature>
<evidence type="ECO:0000313" key="10">
    <source>
        <dbReference type="Proteomes" id="UP000237947"/>
    </source>
</evidence>
<keyword evidence="3 8" id="KW-0812">Transmembrane</keyword>
<dbReference type="CDD" id="cd01031">
    <property type="entry name" value="EriC"/>
    <property type="match status" value="1"/>
</dbReference>
<keyword evidence="10" id="KW-1185">Reference proteome</keyword>
<dbReference type="PANTHER" id="PTHR45711">
    <property type="entry name" value="CHLORIDE CHANNEL PROTEIN"/>
    <property type="match status" value="1"/>
</dbReference>
<comment type="subcellular location">
    <subcellularLocation>
        <location evidence="1">Membrane</location>
        <topology evidence="1">Multi-pass membrane protein</topology>
    </subcellularLocation>
</comment>
<evidence type="ECO:0000256" key="6">
    <source>
        <dbReference type="ARBA" id="ARBA00023136"/>
    </source>
</evidence>
<feature type="transmembrane region" description="Helical" evidence="8">
    <location>
        <begin position="151"/>
        <end position="175"/>
    </location>
</feature>
<name>A0A2S0KQ41_9FIRM</name>
<sequence length="426" mass="46300">MIKNFSKQIKYLRTVFILILTGISTGIVIGLFKEAIHFLSKHVMDLFRKSSGNILYSFLIVVAFILLGTFIYFLTKKDPNINGSGIPVIYGMIDDKIEVNSPKTLINKFIASTLTIGSGLTLGREGPSVQIAGLIGDIAHELSESKENKRYFIGSSAGAGIAVAFNAPMAGLLFTIEEIFKKTNRKVFVFSTLTVFSAVVTADLCFGNRPALIDIPNFEVMDISMLGLIIILGIFAGLSGVLFNYVVISSKKVFAKIKIHPYLKYLIPFVLTAIVLLLDIELFSSSEPFIFLPLTGNKKLAEIIILYLLKILLLSCAFGVGVPGGSLVPLLVIGSLLGNIVATSFVMLGLLDASYILAFTMLAMCGHFSAIVRTPITAIILILEMTGGAFNYLLGLAVVSLVAYSVAEVCNSKPFYDKLYELLLEK</sequence>
<proteinExistence type="predicted"/>
<evidence type="ECO:0000256" key="8">
    <source>
        <dbReference type="SAM" id="Phobius"/>
    </source>
</evidence>
<keyword evidence="7" id="KW-0868">Chloride</keyword>
<evidence type="ECO:0000256" key="5">
    <source>
        <dbReference type="ARBA" id="ARBA00023065"/>
    </source>
</evidence>
<dbReference type="RefSeq" id="WP_106013089.1">
    <property type="nucleotide sequence ID" value="NZ_CP027226.1"/>
</dbReference>
<evidence type="ECO:0000256" key="4">
    <source>
        <dbReference type="ARBA" id="ARBA00022989"/>
    </source>
</evidence>
<dbReference type="InterPro" id="IPR014743">
    <property type="entry name" value="Cl-channel_core"/>
</dbReference>
<keyword evidence="5" id="KW-0406">Ion transport</keyword>
<feature type="transmembrane region" description="Helical" evidence="8">
    <location>
        <begin position="356"/>
        <end position="383"/>
    </location>
</feature>
<feature type="transmembrane region" description="Helical" evidence="8">
    <location>
        <begin position="53"/>
        <end position="74"/>
    </location>
</feature>
<dbReference type="OrthoDB" id="9812438at2"/>
<protein>
    <submittedName>
        <fullName evidence="9">ClC family H(+)/Cl(-) exchange transporter</fullName>
    </submittedName>
</protein>
<dbReference type="AlphaFoldDB" id="A0A2S0KQ41"/>
<keyword evidence="2" id="KW-0813">Transport</keyword>
<dbReference type="Gene3D" id="1.10.3080.10">
    <property type="entry name" value="Clc chloride channel"/>
    <property type="match status" value="1"/>
</dbReference>
<dbReference type="Proteomes" id="UP000237947">
    <property type="component" value="Chromosome"/>
</dbReference>
<dbReference type="PRINTS" id="PR00762">
    <property type="entry name" value="CLCHANNEL"/>
</dbReference>
<feature type="transmembrane region" description="Helical" evidence="8">
    <location>
        <begin position="226"/>
        <end position="250"/>
    </location>
</feature>
<keyword evidence="6 8" id="KW-0472">Membrane</keyword>
<dbReference type="SUPFAM" id="SSF81340">
    <property type="entry name" value="Clc chloride channel"/>
    <property type="match status" value="1"/>
</dbReference>
<feature type="transmembrane region" description="Helical" evidence="8">
    <location>
        <begin position="300"/>
        <end position="320"/>
    </location>
</feature>
<evidence type="ECO:0000256" key="7">
    <source>
        <dbReference type="ARBA" id="ARBA00023214"/>
    </source>
</evidence>
<gene>
    <name evidence="9" type="ORF">C5Q98_05775</name>
</gene>
<dbReference type="EMBL" id="CP027226">
    <property type="protein sequence ID" value="AVM43146.1"/>
    <property type="molecule type" value="Genomic_DNA"/>
</dbReference>
<dbReference type="GO" id="GO:0005886">
    <property type="term" value="C:plasma membrane"/>
    <property type="evidence" value="ECO:0007669"/>
    <property type="project" value="TreeGrafter"/>
</dbReference>
<keyword evidence="4 8" id="KW-1133">Transmembrane helix</keyword>
<feature type="transmembrane region" description="Helical" evidence="8">
    <location>
        <begin position="262"/>
        <end position="280"/>
    </location>
</feature>
<dbReference type="GO" id="GO:0005247">
    <property type="term" value="F:voltage-gated chloride channel activity"/>
    <property type="evidence" value="ECO:0007669"/>
    <property type="project" value="TreeGrafter"/>
</dbReference>
<reference evidence="10" key="1">
    <citation type="submission" date="2018-02" db="EMBL/GenBank/DDBJ databases">
        <authorList>
            <person name="Holder M.E."/>
            <person name="Ajami N.J."/>
            <person name="Petrosino J.F."/>
        </authorList>
    </citation>
    <scope>NUCLEOTIDE SEQUENCE [LARGE SCALE GENOMIC DNA]</scope>
    <source>
        <strain evidence="10">CCUG 47711</strain>
    </source>
</reference>